<dbReference type="AlphaFoldDB" id="A0A0K1IY05"/>
<dbReference type="SUPFAM" id="SSF89392">
    <property type="entry name" value="Prokaryotic lipoproteins and lipoprotein localization factors"/>
    <property type="match status" value="1"/>
</dbReference>
<protein>
    <recommendedName>
        <fullName evidence="3">Outer membrane lipoprotein carrier protein LolA</fullName>
    </recommendedName>
</protein>
<dbReference type="PANTHER" id="PTHR37507:SF2">
    <property type="entry name" value="SPORULATION PROTEIN YDCC"/>
    <property type="match status" value="1"/>
</dbReference>
<name>A0A0K1IY05_HALGI</name>
<dbReference type="Gene3D" id="2.50.20.10">
    <property type="entry name" value="Lipoprotein localisation LolA/LolB/LppX"/>
    <property type="match status" value="1"/>
</dbReference>
<gene>
    <name evidence="1" type="ORF">ABY42_16575</name>
</gene>
<dbReference type="PATRIC" id="fig|35746.4.peg.3597"/>
<reference evidence="2" key="1">
    <citation type="journal article" date="2015" name="J. Biotechnol.">
        <title>Complete genome sequence of Haloferax gibbonsii strain ARA6, a potential producer of polyhydroxyalkanoates and halocins isolated from Araruama, Rio de Janeiro, Brasil.</title>
        <authorList>
            <person name="Pinto L.H."/>
            <person name="D'Alincourt Carvalho-Assef A.P."/>
            <person name="Vieira R.P."/>
            <person name="Clementino M.M."/>
            <person name="Albano R.M."/>
        </authorList>
    </citation>
    <scope>NUCLEOTIDE SEQUENCE [LARGE SCALE GENOMIC DNA]</scope>
    <source>
        <strain evidence="2">ARA6</strain>
        <plasmid evidence="2">Plasmid pHG1</plasmid>
    </source>
</reference>
<proteinExistence type="predicted"/>
<accession>A0A0K1IY05</accession>
<dbReference type="PANTHER" id="PTHR37507">
    <property type="entry name" value="SPORULATION PROTEIN YDCC"/>
    <property type="match status" value="1"/>
</dbReference>
<evidence type="ECO:0008006" key="3">
    <source>
        <dbReference type="Google" id="ProtNLM"/>
    </source>
</evidence>
<evidence type="ECO:0000313" key="1">
    <source>
        <dbReference type="EMBL" id="AKU09407.1"/>
    </source>
</evidence>
<keyword evidence="1" id="KW-0614">Plasmid</keyword>
<dbReference type="Proteomes" id="UP000066124">
    <property type="component" value="Plasmid pHG1"/>
</dbReference>
<organism evidence="1 2">
    <name type="scientific">Haloferax gibbonsii</name>
    <dbReference type="NCBI Taxonomy" id="35746"/>
    <lineage>
        <taxon>Archaea</taxon>
        <taxon>Methanobacteriati</taxon>
        <taxon>Methanobacteriota</taxon>
        <taxon>Stenosarchaea group</taxon>
        <taxon>Halobacteria</taxon>
        <taxon>Halobacteriales</taxon>
        <taxon>Haloferacaceae</taxon>
        <taxon>Haloferax</taxon>
    </lineage>
</organism>
<geneLocation type="plasmid" evidence="1 2">
    <name>pHG1</name>
</geneLocation>
<sequence>MTRPPLRPNRRTLAVFVLVAVALPAVLWTTGGAIGDASPSVDANVTERYRAVDALAGTQTVEIRTDGTVTSRTVADVTLVPETERKRVHFRNAANRQYDRQVSNGSTLWLHDTDRDTVTAIELTGPPTESRTAERLQLLVAAAGLTDDAGRPQSIGVSPLPVVPRHAGAAPRADANHSYVVEFVETDTVDGREAYVIDIAPDTNRSEAGYHQRLWLDAERFYPLRKQTAWTADGSRRSVTTTYTNVTFDAAVSADAFRPEIGANTTVERPNTPNTEWFRSRADLEARSSVSVPEPTVPPAFELVYATRTTGRIDGVGLRYAAGGRELTVAKFNYTLDIDADERDATVGGRPATIDYGPTTSVSWNCDGYGYTVRGTGVETDRLVEVGRSVGCPA</sequence>
<evidence type="ECO:0000313" key="2">
    <source>
        <dbReference type="Proteomes" id="UP000066124"/>
    </source>
</evidence>
<dbReference type="EMBL" id="CP011948">
    <property type="protein sequence ID" value="AKU09407.1"/>
    <property type="molecule type" value="Genomic_DNA"/>
</dbReference>
<dbReference type="GeneID" id="25247600"/>
<dbReference type="KEGG" id="hgi:ABY42_16575"/>
<dbReference type="RefSeq" id="WP_050460168.1">
    <property type="nucleotide sequence ID" value="NZ_CP011948.1"/>
</dbReference>
<dbReference type="InterPro" id="IPR029046">
    <property type="entry name" value="LolA/LolB/LppX"/>
</dbReference>
<dbReference type="InterPro" id="IPR052944">
    <property type="entry name" value="Sporulation_related"/>
</dbReference>